<dbReference type="GO" id="GO:0043420">
    <property type="term" value="P:anthranilate metabolic process"/>
    <property type="evidence" value="ECO:0000318"/>
    <property type="project" value="GO_Central"/>
</dbReference>
<comment type="subunit">
    <text evidence="4 5">Homodimer.</text>
</comment>
<dbReference type="Gene3D" id="3.90.1150.10">
    <property type="entry name" value="Aspartate Aminotransferase, domain 1"/>
    <property type="match status" value="1"/>
</dbReference>
<dbReference type="InterPro" id="IPR015422">
    <property type="entry name" value="PyrdxlP-dep_Trfase_small"/>
</dbReference>
<dbReference type="GO" id="GO:0097053">
    <property type="term" value="P:L-kynurenine catabolic process"/>
    <property type="evidence" value="ECO:0007669"/>
    <property type="project" value="UniProtKB-UniRule"/>
</dbReference>
<dbReference type="UniPathway" id="UPA00334">
    <property type="reaction ID" value="UER00455"/>
</dbReference>
<dbReference type="EC" id="3.7.1.3" evidence="4 5"/>
<dbReference type="HAMAP" id="MF_01970">
    <property type="entry name" value="Kynureninase"/>
    <property type="match status" value="1"/>
</dbReference>
<dbReference type="Pfam" id="PF22580">
    <property type="entry name" value="KYNU_C"/>
    <property type="match status" value="1"/>
</dbReference>
<gene>
    <name evidence="4" type="primary">KYNU</name>
</gene>
<evidence type="ECO:0000313" key="6">
    <source>
        <dbReference type="Ensembl" id="ENSCINP00000015824.3"/>
    </source>
</evidence>
<dbReference type="Gene3D" id="3.40.640.10">
    <property type="entry name" value="Type I PLP-dependent aspartate aminotransferase-like (Major domain)"/>
    <property type="match status" value="1"/>
</dbReference>
<dbReference type="NCBIfam" id="TIGR01814">
    <property type="entry name" value="kynureninase"/>
    <property type="match status" value="1"/>
</dbReference>
<dbReference type="GO" id="GO:0019805">
    <property type="term" value="P:quinolinate biosynthetic process"/>
    <property type="evidence" value="ECO:0007669"/>
    <property type="project" value="UniProtKB-UniRule"/>
</dbReference>
<keyword evidence="1 4" id="KW-0662">Pyridine nucleotide biosynthesis</keyword>
<dbReference type="STRING" id="7719.ENSCINP00000015824"/>
<accession>F7A2G6</accession>
<keyword evidence="2 4" id="KW-0378">Hydrolase</keyword>
<dbReference type="GO" id="GO:0034354">
    <property type="term" value="P:'de novo' NAD+ biosynthetic process from L-tryptophan"/>
    <property type="evidence" value="ECO:0007669"/>
    <property type="project" value="UniProtKB-UniRule"/>
</dbReference>
<keyword evidence="4 5" id="KW-0963">Cytoplasm</keyword>
<dbReference type="PIRSF" id="PIRSF038800">
    <property type="entry name" value="KYNU"/>
    <property type="match status" value="1"/>
</dbReference>
<feature type="binding site" evidence="4">
    <location>
        <position position="267"/>
    </location>
    <ligand>
        <name>pyridoxal 5'-phosphate</name>
        <dbReference type="ChEBI" id="CHEBI:597326"/>
    </ligand>
</feature>
<proteinExistence type="inferred from homology"/>
<evidence type="ECO:0000256" key="2">
    <source>
        <dbReference type="ARBA" id="ARBA00022801"/>
    </source>
</evidence>
<dbReference type="InterPro" id="IPR015424">
    <property type="entry name" value="PyrdxlP-dep_Trfase"/>
</dbReference>
<keyword evidence="7" id="KW-1185">Reference proteome</keyword>
<comment type="similarity">
    <text evidence="4 5">Belongs to the kynureninase family.</text>
</comment>
<dbReference type="GeneTree" id="ENSGT00390000008033"/>
<evidence type="ECO:0000256" key="1">
    <source>
        <dbReference type="ARBA" id="ARBA00022642"/>
    </source>
</evidence>
<protein>
    <recommendedName>
        <fullName evidence="4 5">Kynureninase</fullName>
        <ecNumber evidence="4 5">3.7.1.3</ecNumber>
    </recommendedName>
    <alternativeName>
        <fullName evidence="4">L-kynurenine hydrolase</fullName>
    </alternativeName>
</protein>
<dbReference type="UniPathway" id="UPA00253">
    <property type="reaction ID" value="UER00329"/>
</dbReference>
<feature type="binding site" evidence="4">
    <location>
        <begin position="157"/>
        <end position="160"/>
    </location>
    <ligand>
        <name>pyridoxal 5'-phosphate</name>
        <dbReference type="ChEBI" id="CHEBI:597326"/>
    </ligand>
</feature>
<feature type="binding site" evidence="4">
    <location>
        <position position="297"/>
    </location>
    <ligand>
        <name>pyridoxal 5'-phosphate</name>
        <dbReference type="ChEBI" id="CHEBI:597326"/>
    </ligand>
</feature>
<dbReference type="InParanoid" id="F7A2G6"/>
<dbReference type="SUPFAM" id="SSF53383">
    <property type="entry name" value="PLP-dependent transferases"/>
    <property type="match status" value="1"/>
</dbReference>
<feature type="modified residue" description="N6-(pyridoxal phosphate)lysine" evidence="4">
    <location>
        <position position="268"/>
    </location>
</feature>
<dbReference type="InterPro" id="IPR010111">
    <property type="entry name" value="Kynureninase"/>
</dbReference>
<dbReference type="Proteomes" id="UP000008144">
    <property type="component" value="Chromosome 12"/>
</dbReference>
<reference evidence="6" key="4">
    <citation type="submission" date="2025-09" db="UniProtKB">
        <authorList>
            <consortium name="Ensembl"/>
        </authorList>
    </citation>
    <scope>IDENTIFICATION</scope>
</reference>
<dbReference type="InterPro" id="IPR015421">
    <property type="entry name" value="PyrdxlP-dep_Trfase_major"/>
</dbReference>
<dbReference type="OMA" id="LPGWNSH"/>
<dbReference type="GO" id="GO:0005737">
    <property type="term" value="C:cytoplasm"/>
    <property type="evidence" value="ECO:0000318"/>
    <property type="project" value="GO_Central"/>
</dbReference>
<feature type="binding site" evidence="4">
    <location>
        <position position="129"/>
    </location>
    <ligand>
        <name>pyridoxal 5'-phosphate</name>
        <dbReference type="ChEBI" id="CHEBI:597326"/>
    </ligand>
</feature>
<feature type="binding site" evidence="4">
    <location>
        <position position="130"/>
    </location>
    <ligand>
        <name>pyridoxal 5'-phosphate</name>
        <dbReference type="ChEBI" id="CHEBI:597326"/>
    </ligand>
</feature>
<dbReference type="PANTHER" id="PTHR14084">
    <property type="entry name" value="KYNURENINASE"/>
    <property type="match status" value="1"/>
</dbReference>
<comment type="function">
    <text evidence="4 5">Catalyzes the cleavage of L-kynurenine (L-Kyn) and L-3-hydroxykynurenine (L-3OHKyn) into anthranilic acid (AA) and 3-hydroxyanthranilic acid (3-OHAA), respectively.</text>
</comment>
<evidence type="ECO:0000256" key="5">
    <source>
        <dbReference type="PIRNR" id="PIRNR038800"/>
    </source>
</evidence>
<comment type="caution">
    <text evidence="4">Lacks conserved residue(s) required for the propagation of feature annotation.</text>
</comment>
<keyword evidence="3 4" id="KW-0663">Pyridoxal phosphate</keyword>
<dbReference type="PANTHER" id="PTHR14084:SF0">
    <property type="entry name" value="KYNURENINASE"/>
    <property type="match status" value="1"/>
</dbReference>
<dbReference type="FunFam" id="3.40.640.10:FF:000031">
    <property type="entry name" value="Kynureninase"/>
    <property type="match status" value="1"/>
</dbReference>
<comment type="catalytic activity">
    <reaction evidence="5">
        <text>3-hydroxy-L-kynurenine + H2O = 3-hydroxyanthranilate + L-alanine + H(+)</text>
        <dbReference type="Rhea" id="RHEA:25143"/>
        <dbReference type="ChEBI" id="CHEBI:15377"/>
        <dbReference type="ChEBI" id="CHEBI:15378"/>
        <dbReference type="ChEBI" id="CHEBI:36559"/>
        <dbReference type="ChEBI" id="CHEBI:57972"/>
        <dbReference type="ChEBI" id="CHEBI:58125"/>
        <dbReference type="EC" id="3.7.1.3"/>
    </reaction>
</comment>
<evidence type="ECO:0000256" key="3">
    <source>
        <dbReference type="ARBA" id="ARBA00022898"/>
    </source>
</evidence>
<comment type="pathway">
    <text evidence="4 5">Cofactor biosynthesis; NAD(+) biosynthesis; quinolinate from L-kynurenine: step 2/3.</text>
</comment>
<comment type="subcellular location">
    <subcellularLocation>
        <location evidence="4 5">Cytoplasm</location>
    </subcellularLocation>
</comment>
<evidence type="ECO:0000313" key="7">
    <source>
        <dbReference type="Proteomes" id="UP000008144"/>
    </source>
</evidence>
<feature type="binding site" evidence="4">
    <location>
        <position position="245"/>
    </location>
    <ligand>
        <name>pyridoxal 5'-phosphate</name>
        <dbReference type="ChEBI" id="CHEBI:597326"/>
    </ligand>
</feature>
<dbReference type="GO" id="GO:0030170">
    <property type="term" value="F:pyridoxal phosphate binding"/>
    <property type="evidence" value="ECO:0007669"/>
    <property type="project" value="UniProtKB-UniRule"/>
</dbReference>
<dbReference type="EMBL" id="EAAA01000963">
    <property type="status" value="NOT_ANNOTATED_CDS"/>
    <property type="molecule type" value="Genomic_DNA"/>
</dbReference>
<dbReference type="HOGENOM" id="CLU_003433_4_0_1"/>
<reference evidence="6" key="3">
    <citation type="submission" date="2025-08" db="UniProtKB">
        <authorList>
            <consortium name="Ensembl"/>
        </authorList>
    </citation>
    <scope>IDENTIFICATION</scope>
</reference>
<comment type="cofactor">
    <cofactor evidence="4 5">
        <name>pyridoxal 5'-phosphate</name>
        <dbReference type="ChEBI" id="CHEBI:597326"/>
    </cofactor>
</comment>
<comment type="catalytic activity">
    <reaction evidence="4 5">
        <text>L-kynurenine + H2O = anthranilate + L-alanine + H(+)</text>
        <dbReference type="Rhea" id="RHEA:16813"/>
        <dbReference type="ChEBI" id="CHEBI:15377"/>
        <dbReference type="ChEBI" id="CHEBI:15378"/>
        <dbReference type="ChEBI" id="CHEBI:16567"/>
        <dbReference type="ChEBI" id="CHEBI:57959"/>
        <dbReference type="ChEBI" id="CHEBI:57972"/>
        <dbReference type="EC" id="3.7.1.3"/>
    </reaction>
</comment>
<name>F7A2G6_CIOIN</name>
<feature type="binding site" evidence="4">
    <location>
        <position position="242"/>
    </location>
    <ligand>
        <name>pyridoxal 5'-phosphate</name>
        <dbReference type="ChEBI" id="CHEBI:597326"/>
    </ligand>
</feature>
<dbReference type="Ensembl" id="ENSCINT00000015824.3">
    <property type="protein sequence ID" value="ENSCINP00000015824.3"/>
    <property type="gene ID" value="ENSCING00000017067.2"/>
</dbReference>
<dbReference type="GO" id="GO:0030429">
    <property type="term" value="F:kynureninase activity"/>
    <property type="evidence" value="ECO:0000318"/>
    <property type="project" value="GO_Central"/>
</dbReference>
<dbReference type="GO" id="GO:0019441">
    <property type="term" value="P:L-tryptophan catabolic process to kynurenine"/>
    <property type="evidence" value="ECO:0000318"/>
    <property type="project" value="GO_Central"/>
</dbReference>
<organism evidence="6 7">
    <name type="scientific">Ciona intestinalis</name>
    <name type="common">Transparent sea squirt</name>
    <name type="synonym">Ascidia intestinalis</name>
    <dbReference type="NCBI Taxonomy" id="7719"/>
    <lineage>
        <taxon>Eukaryota</taxon>
        <taxon>Metazoa</taxon>
        <taxon>Chordata</taxon>
        <taxon>Tunicata</taxon>
        <taxon>Ascidiacea</taxon>
        <taxon>Phlebobranchia</taxon>
        <taxon>Cionidae</taxon>
        <taxon>Ciona</taxon>
    </lineage>
</organism>
<dbReference type="AlphaFoldDB" id="F7A2G6"/>
<evidence type="ECO:0000256" key="4">
    <source>
        <dbReference type="HAMAP-Rule" id="MF_03017"/>
    </source>
</evidence>
<comment type="pathway">
    <text evidence="4 5">Amino-acid degradation; L-kynurenine degradation; L-alanine and anthranilate from L-kynurenine: step 1/1.</text>
</comment>
<sequence length="451" mass="51499">EVLTELAQQHGVQTTDEEFAKFLDEKDNIAFLRDDFILPKYIKCPDKDGRLTIVSEAHNIIYLNGHSLGVQPKTSKQHIIKDLDGWAKKGSLCRSEPGKIFPKEDERLSVSMAKLVGAFPDEVSIMNTLSVNLHLLMVSFYTPTQTRHKILIEKQAFPSDYYIVQSQIEQRGFKPEDSIIQLQPRENEDILRTADILDVIEKQGDSIALVLLPGIQYYTGQLFDMEVITKAAQAKGCMVGYDLAHAVGNVELKLHDWEVDFACWCNYKYINSGVGAVGSAFMHRKHENNERPKFIGWWGHNASTRLDMTNELDLSPGINGYRISYPNSLGLCVLRASLAIFDKTNMREIREKSILLTGYLEHLLLSKVSKYIEIITPKDPEQRGCQLTLKLKYTASEVYSKLMKRHVICDVRKPNAIRVGPVPLYTRFIDVYWFVNILQEVLQDFTKKIVL</sequence>
<reference evidence="6" key="2">
    <citation type="journal article" date="2008" name="Genome Biol.">
        <title>Improved genome assembly and evidence-based global gene model set for the chordate Ciona intestinalis: new insight into intron and operon populations.</title>
        <authorList>
            <person name="Satou Y."/>
            <person name="Mineta K."/>
            <person name="Ogasawara M."/>
            <person name="Sasakura Y."/>
            <person name="Shoguchi E."/>
            <person name="Ueno K."/>
            <person name="Yamada L."/>
            <person name="Matsumoto J."/>
            <person name="Wasserscheid J."/>
            <person name="Dewar K."/>
            <person name="Wiley G.B."/>
            <person name="Macmil S.L."/>
            <person name="Roe B.A."/>
            <person name="Zeller R.W."/>
            <person name="Hastings K.E."/>
            <person name="Lemaire P."/>
            <person name="Lindquist E."/>
            <person name="Endo T."/>
            <person name="Hotta K."/>
            <person name="Inaba K."/>
        </authorList>
    </citation>
    <scope>NUCLEOTIDE SEQUENCE [LARGE SCALE GENOMIC DNA]</scope>
    <source>
        <strain evidence="6">wild type</strain>
    </source>
</reference>
<reference evidence="7" key="1">
    <citation type="journal article" date="2002" name="Science">
        <title>The draft genome of Ciona intestinalis: insights into chordate and vertebrate origins.</title>
        <authorList>
            <person name="Dehal P."/>
            <person name="Satou Y."/>
            <person name="Campbell R.K."/>
            <person name="Chapman J."/>
            <person name="Degnan B."/>
            <person name="De Tomaso A."/>
            <person name="Davidson B."/>
            <person name="Di Gregorio A."/>
            <person name="Gelpke M."/>
            <person name="Goodstein D.M."/>
            <person name="Harafuji N."/>
            <person name="Hastings K.E."/>
            <person name="Ho I."/>
            <person name="Hotta K."/>
            <person name="Huang W."/>
            <person name="Kawashima T."/>
            <person name="Lemaire P."/>
            <person name="Martinez D."/>
            <person name="Meinertzhagen I.A."/>
            <person name="Necula S."/>
            <person name="Nonaka M."/>
            <person name="Putnam N."/>
            <person name="Rash S."/>
            <person name="Saiga H."/>
            <person name="Satake M."/>
            <person name="Terry A."/>
            <person name="Yamada L."/>
            <person name="Wang H.G."/>
            <person name="Awazu S."/>
            <person name="Azumi K."/>
            <person name="Boore J."/>
            <person name="Branno M."/>
            <person name="Chin-Bow S."/>
            <person name="DeSantis R."/>
            <person name="Doyle S."/>
            <person name="Francino P."/>
            <person name="Keys D.N."/>
            <person name="Haga S."/>
            <person name="Hayashi H."/>
            <person name="Hino K."/>
            <person name="Imai K.S."/>
            <person name="Inaba K."/>
            <person name="Kano S."/>
            <person name="Kobayashi K."/>
            <person name="Kobayashi M."/>
            <person name="Lee B.I."/>
            <person name="Makabe K.W."/>
            <person name="Manohar C."/>
            <person name="Matassi G."/>
            <person name="Medina M."/>
            <person name="Mochizuki Y."/>
            <person name="Mount S."/>
            <person name="Morishita T."/>
            <person name="Miura S."/>
            <person name="Nakayama A."/>
            <person name="Nishizaka S."/>
            <person name="Nomoto H."/>
            <person name="Ohta F."/>
            <person name="Oishi K."/>
            <person name="Rigoutsos I."/>
            <person name="Sano M."/>
            <person name="Sasaki A."/>
            <person name="Sasakura Y."/>
            <person name="Shoguchi E."/>
            <person name="Shin-i T."/>
            <person name="Spagnuolo A."/>
            <person name="Stainier D."/>
            <person name="Suzuki M.M."/>
            <person name="Tassy O."/>
            <person name="Takatori N."/>
            <person name="Tokuoka M."/>
            <person name="Yagi K."/>
            <person name="Yoshizaki F."/>
            <person name="Wada S."/>
            <person name="Zhang C."/>
            <person name="Hyatt P.D."/>
            <person name="Larimer F."/>
            <person name="Detter C."/>
            <person name="Doggett N."/>
            <person name="Glavina T."/>
            <person name="Hawkins T."/>
            <person name="Richardson P."/>
            <person name="Lucas S."/>
            <person name="Kohara Y."/>
            <person name="Levine M."/>
            <person name="Satoh N."/>
            <person name="Rokhsar D.S."/>
        </authorList>
    </citation>
    <scope>NUCLEOTIDE SEQUENCE [LARGE SCALE GENOMIC DNA]</scope>
</reference>